<name>A0A3A3FSU0_9BURK</name>
<evidence type="ECO:0000256" key="2">
    <source>
        <dbReference type="ARBA" id="ARBA00022692"/>
    </source>
</evidence>
<reference evidence="8" key="1">
    <citation type="submission" date="2018-09" db="EMBL/GenBank/DDBJ databases">
        <authorList>
            <person name="Zhu H."/>
        </authorList>
    </citation>
    <scope>NUCLEOTIDE SEQUENCE [LARGE SCALE GENOMIC DNA]</scope>
    <source>
        <strain evidence="8">K1R23-30</strain>
    </source>
</reference>
<dbReference type="EMBL" id="QYUO01000001">
    <property type="protein sequence ID" value="RJF99116.1"/>
    <property type="molecule type" value="Genomic_DNA"/>
</dbReference>
<dbReference type="PANTHER" id="PTHR22911">
    <property type="entry name" value="ACYL-MALONYL CONDENSING ENZYME-RELATED"/>
    <property type="match status" value="1"/>
</dbReference>
<keyword evidence="2 5" id="KW-0812">Transmembrane</keyword>
<feature type="transmembrane region" description="Helical" evidence="5">
    <location>
        <begin position="156"/>
        <end position="175"/>
    </location>
</feature>
<feature type="transmembrane region" description="Helical" evidence="5">
    <location>
        <begin position="213"/>
        <end position="231"/>
    </location>
</feature>
<dbReference type="GO" id="GO:0016020">
    <property type="term" value="C:membrane"/>
    <property type="evidence" value="ECO:0007669"/>
    <property type="project" value="UniProtKB-SubCell"/>
</dbReference>
<keyword evidence="4 5" id="KW-0472">Membrane</keyword>
<evidence type="ECO:0000313" key="8">
    <source>
        <dbReference type="Proteomes" id="UP000265955"/>
    </source>
</evidence>
<dbReference type="OrthoDB" id="9149917at2"/>
<protein>
    <submittedName>
        <fullName evidence="7">DMT family transporter</fullName>
    </submittedName>
</protein>
<comment type="subcellular location">
    <subcellularLocation>
        <location evidence="1">Membrane</location>
        <topology evidence="1">Multi-pass membrane protein</topology>
    </subcellularLocation>
</comment>
<dbReference type="Pfam" id="PF00892">
    <property type="entry name" value="EamA"/>
    <property type="match status" value="2"/>
</dbReference>
<feature type="transmembrane region" description="Helical" evidence="5">
    <location>
        <begin position="73"/>
        <end position="93"/>
    </location>
</feature>
<keyword evidence="3 5" id="KW-1133">Transmembrane helix</keyword>
<proteinExistence type="predicted"/>
<dbReference type="AlphaFoldDB" id="A0A3A3FSU0"/>
<evidence type="ECO:0000256" key="1">
    <source>
        <dbReference type="ARBA" id="ARBA00004141"/>
    </source>
</evidence>
<feature type="transmembrane region" description="Helical" evidence="5">
    <location>
        <begin position="99"/>
        <end position="120"/>
    </location>
</feature>
<feature type="transmembrane region" description="Helical" evidence="5">
    <location>
        <begin position="41"/>
        <end position="61"/>
    </location>
</feature>
<accession>A0A3A3FSU0</accession>
<evidence type="ECO:0000256" key="3">
    <source>
        <dbReference type="ARBA" id="ARBA00022989"/>
    </source>
</evidence>
<dbReference type="InterPro" id="IPR000620">
    <property type="entry name" value="EamA_dom"/>
</dbReference>
<evidence type="ECO:0000256" key="4">
    <source>
        <dbReference type="ARBA" id="ARBA00023136"/>
    </source>
</evidence>
<dbReference type="InterPro" id="IPR037185">
    <property type="entry name" value="EmrE-like"/>
</dbReference>
<dbReference type="Proteomes" id="UP000265955">
    <property type="component" value="Unassembled WGS sequence"/>
</dbReference>
<feature type="transmembrane region" description="Helical" evidence="5">
    <location>
        <begin position="272"/>
        <end position="289"/>
    </location>
</feature>
<evidence type="ECO:0000256" key="5">
    <source>
        <dbReference type="SAM" id="Phobius"/>
    </source>
</evidence>
<feature type="domain" description="EamA" evidence="6">
    <location>
        <begin position="10"/>
        <end position="143"/>
    </location>
</feature>
<feature type="transmembrane region" description="Helical" evidence="5">
    <location>
        <begin position="12"/>
        <end position="29"/>
    </location>
</feature>
<feature type="domain" description="EamA" evidence="6">
    <location>
        <begin position="156"/>
        <end position="283"/>
    </location>
</feature>
<dbReference type="SUPFAM" id="SSF103481">
    <property type="entry name" value="Multidrug resistance efflux transporter EmrE"/>
    <property type="match status" value="2"/>
</dbReference>
<evidence type="ECO:0000313" key="7">
    <source>
        <dbReference type="EMBL" id="RJF99116.1"/>
    </source>
</evidence>
<organism evidence="7 8">
    <name type="scientific">Noviherbaspirillum saxi</name>
    <dbReference type="NCBI Taxonomy" id="2320863"/>
    <lineage>
        <taxon>Bacteria</taxon>
        <taxon>Pseudomonadati</taxon>
        <taxon>Pseudomonadota</taxon>
        <taxon>Betaproteobacteria</taxon>
        <taxon>Burkholderiales</taxon>
        <taxon>Oxalobacteraceae</taxon>
        <taxon>Noviherbaspirillum</taxon>
    </lineage>
</organism>
<keyword evidence="8" id="KW-1185">Reference proteome</keyword>
<feature type="transmembrane region" description="Helical" evidence="5">
    <location>
        <begin position="187"/>
        <end position="207"/>
    </location>
</feature>
<dbReference type="PANTHER" id="PTHR22911:SF6">
    <property type="entry name" value="SOLUTE CARRIER FAMILY 35 MEMBER G1"/>
    <property type="match status" value="1"/>
</dbReference>
<evidence type="ECO:0000259" key="6">
    <source>
        <dbReference type="Pfam" id="PF00892"/>
    </source>
</evidence>
<sequence length="307" mass="32513">MPFLTTHQRALMLMIIAPTLWSIAGVITRHLEAARGFEITFWRSLFSAIAVAMVLIGQQGITRAAATVRSTGWAGVLSGMMWCVMFVCFMIALTKTTVANTLIVMSVAPLLTALLAWLILKQQIPARTWLAIAAASLGILWMFVNGLSDVGGQHLIGMLIAAAVPVASAVNLIILKRVGHGVDLMPAVFLGSVFSVVLMLPFAWPLQASLHDVGLLAVLGFFQLGFPCLLMVRAAKSLSAPEVALLALLEVLLGPLWTWLGAGEVPARETLMGGGVVMAALILNELAALRAQSGKKARVGSVADPTA</sequence>
<gene>
    <name evidence="7" type="ORF">D3871_11780</name>
</gene>
<comment type="caution">
    <text evidence="7">The sequence shown here is derived from an EMBL/GenBank/DDBJ whole genome shotgun (WGS) entry which is preliminary data.</text>
</comment>
<feature type="transmembrane region" description="Helical" evidence="5">
    <location>
        <begin position="127"/>
        <end position="144"/>
    </location>
</feature>